<feature type="chain" id="PRO_5045126750" evidence="1">
    <location>
        <begin position="22"/>
        <end position="74"/>
    </location>
</feature>
<keyword evidence="3" id="KW-1185">Reference proteome</keyword>
<gene>
    <name evidence="2" type="ORF">FH603_5069</name>
</gene>
<reference evidence="2 3" key="1">
    <citation type="submission" date="2019-06" db="EMBL/GenBank/DDBJ databases">
        <title>Spirosoma utsteinense sp. nov. isolated from Antarctic ice-free soils.</title>
        <authorList>
            <person name="Tahon G."/>
        </authorList>
    </citation>
    <scope>NUCLEOTIDE SEQUENCE [LARGE SCALE GENOMIC DNA]</scope>
    <source>
        <strain evidence="2 3">LMG 31447</strain>
    </source>
</reference>
<dbReference type="Proteomes" id="UP000700732">
    <property type="component" value="Unassembled WGS sequence"/>
</dbReference>
<dbReference type="EMBL" id="VFIA01000049">
    <property type="protein sequence ID" value="MBC3794540.1"/>
    <property type="molecule type" value="Genomic_DNA"/>
</dbReference>
<evidence type="ECO:0000256" key="1">
    <source>
        <dbReference type="SAM" id="SignalP"/>
    </source>
</evidence>
<evidence type="ECO:0000313" key="3">
    <source>
        <dbReference type="Proteomes" id="UP000700732"/>
    </source>
</evidence>
<feature type="signal peptide" evidence="1">
    <location>
        <begin position="1"/>
        <end position="21"/>
    </location>
</feature>
<protein>
    <submittedName>
        <fullName evidence="2">Uncharacterized protein</fullName>
    </submittedName>
</protein>
<proteinExistence type="predicted"/>
<sequence>MLRKRGLLLITALACTGAAMVIDPDDYVANRKSKGSFTLALPVGGQFGRLSGVIRALTNLQSGLKQVTGVTSVL</sequence>
<keyword evidence="1" id="KW-0732">Signal</keyword>
<dbReference type="RefSeq" id="WP_186741176.1">
    <property type="nucleotide sequence ID" value="NZ_VFIA01000049.1"/>
</dbReference>
<organism evidence="2 3">
    <name type="scientific">Spirosoma utsteinense</name>
    <dbReference type="NCBI Taxonomy" id="2585773"/>
    <lineage>
        <taxon>Bacteria</taxon>
        <taxon>Pseudomonadati</taxon>
        <taxon>Bacteroidota</taxon>
        <taxon>Cytophagia</taxon>
        <taxon>Cytophagales</taxon>
        <taxon>Cytophagaceae</taxon>
        <taxon>Spirosoma</taxon>
    </lineage>
</organism>
<comment type="caution">
    <text evidence="2">The sequence shown here is derived from an EMBL/GenBank/DDBJ whole genome shotgun (WGS) entry which is preliminary data.</text>
</comment>
<name>A0ABR6WD95_9BACT</name>
<accession>A0ABR6WD95</accession>
<evidence type="ECO:0000313" key="2">
    <source>
        <dbReference type="EMBL" id="MBC3794540.1"/>
    </source>
</evidence>